<feature type="transmembrane region" description="Helical" evidence="6">
    <location>
        <begin position="70"/>
        <end position="87"/>
    </location>
</feature>
<organism evidence="8 9">
    <name type="scientific">Streptodolium elevatio</name>
    <dbReference type="NCBI Taxonomy" id="3157996"/>
    <lineage>
        <taxon>Bacteria</taxon>
        <taxon>Bacillati</taxon>
        <taxon>Actinomycetota</taxon>
        <taxon>Actinomycetes</taxon>
        <taxon>Kitasatosporales</taxon>
        <taxon>Streptomycetaceae</taxon>
        <taxon>Streptodolium</taxon>
    </lineage>
</organism>
<keyword evidence="9" id="KW-1185">Reference proteome</keyword>
<feature type="domain" description="DUF3817" evidence="7">
    <location>
        <begin position="7"/>
        <end position="92"/>
    </location>
</feature>
<evidence type="ECO:0000256" key="6">
    <source>
        <dbReference type="SAM" id="Phobius"/>
    </source>
</evidence>
<evidence type="ECO:0000256" key="5">
    <source>
        <dbReference type="ARBA" id="ARBA00023136"/>
    </source>
</evidence>
<keyword evidence="4 6" id="KW-1133">Transmembrane helix</keyword>
<dbReference type="PANTHER" id="PTHR40077">
    <property type="entry name" value="MEMBRANE PROTEIN-RELATED"/>
    <property type="match status" value="1"/>
</dbReference>
<reference evidence="8 9" key="1">
    <citation type="submission" date="2024-06" db="EMBL/GenBank/DDBJ databases">
        <title>The Natural Products Discovery Center: Release of the First 8490 Sequenced Strains for Exploring Actinobacteria Biosynthetic Diversity.</title>
        <authorList>
            <person name="Kalkreuter E."/>
            <person name="Kautsar S.A."/>
            <person name="Yang D."/>
            <person name="Bader C.D."/>
            <person name="Teijaro C.N."/>
            <person name="Fluegel L."/>
            <person name="Davis C.M."/>
            <person name="Simpson J.R."/>
            <person name="Lauterbach L."/>
            <person name="Steele A.D."/>
            <person name="Gui C."/>
            <person name="Meng S."/>
            <person name="Li G."/>
            <person name="Viehrig K."/>
            <person name="Ye F."/>
            <person name="Su P."/>
            <person name="Kiefer A.F."/>
            <person name="Nichols A."/>
            <person name="Cepeda A.J."/>
            <person name="Yan W."/>
            <person name="Fan B."/>
            <person name="Jiang Y."/>
            <person name="Adhikari A."/>
            <person name="Zheng C.-J."/>
            <person name="Schuster L."/>
            <person name="Cowan T.M."/>
            <person name="Smanski M.J."/>
            <person name="Chevrette M.G."/>
            <person name="De Carvalho L.P.S."/>
            <person name="Shen B."/>
        </authorList>
    </citation>
    <scope>NUCLEOTIDE SEQUENCE [LARGE SCALE GENOMIC DNA]</scope>
    <source>
        <strain evidence="8 9">NPDC048946</strain>
    </source>
</reference>
<proteinExistence type="predicted"/>
<dbReference type="NCBIfam" id="TIGR03954">
    <property type="entry name" value="integ_memb_HG"/>
    <property type="match status" value="1"/>
</dbReference>
<evidence type="ECO:0000259" key="7">
    <source>
        <dbReference type="Pfam" id="PF12823"/>
    </source>
</evidence>
<evidence type="ECO:0000256" key="3">
    <source>
        <dbReference type="ARBA" id="ARBA00022692"/>
    </source>
</evidence>
<dbReference type="Proteomes" id="UP001551482">
    <property type="component" value="Unassembled WGS sequence"/>
</dbReference>
<evidence type="ECO:0000313" key="9">
    <source>
        <dbReference type="Proteomes" id="UP001551482"/>
    </source>
</evidence>
<feature type="transmembrane region" description="Helical" evidence="6">
    <location>
        <begin position="6"/>
        <end position="26"/>
    </location>
</feature>
<protein>
    <submittedName>
        <fullName evidence="8">DUF3817 domain-containing protein</fullName>
    </submittedName>
</protein>
<evidence type="ECO:0000256" key="2">
    <source>
        <dbReference type="ARBA" id="ARBA00022475"/>
    </source>
</evidence>
<dbReference type="RefSeq" id="WP_358349968.1">
    <property type="nucleotide sequence ID" value="NZ_JBEZFP010000010.1"/>
</dbReference>
<comment type="caution">
    <text evidence="8">The sequence shown here is derived from an EMBL/GenBank/DDBJ whole genome shotgun (WGS) entry which is preliminary data.</text>
</comment>
<keyword evidence="2" id="KW-1003">Cell membrane</keyword>
<comment type="subcellular location">
    <subcellularLocation>
        <location evidence="1">Cell membrane</location>
        <topology evidence="1">Multi-pass membrane protein</topology>
    </subcellularLocation>
</comment>
<dbReference type="InterPro" id="IPR023845">
    <property type="entry name" value="DUF3817_TM"/>
</dbReference>
<name>A0ABV3DDN0_9ACTN</name>
<keyword evidence="3 6" id="KW-0812">Transmembrane</keyword>
<evidence type="ECO:0000256" key="4">
    <source>
        <dbReference type="ARBA" id="ARBA00022989"/>
    </source>
</evidence>
<evidence type="ECO:0000256" key="1">
    <source>
        <dbReference type="ARBA" id="ARBA00004651"/>
    </source>
</evidence>
<feature type="transmembrane region" description="Helical" evidence="6">
    <location>
        <begin position="38"/>
        <end position="58"/>
    </location>
</feature>
<sequence>MLSNPVSRFLLVSRCEGVSFLALLLLGSVLSRVSDINLVMPLGIIHGLLFVAYVLLMLDMRTKFGWDGKTTGLAFLASVLPFGPFVFEAKMKDRIFTAPVAPSAA</sequence>
<evidence type="ECO:0000313" key="8">
    <source>
        <dbReference type="EMBL" id="MEU8133084.1"/>
    </source>
</evidence>
<dbReference type="PANTHER" id="PTHR40077:SF2">
    <property type="entry name" value="MEMBRANE PROTEIN"/>
    <property type="match status" value="1"/>
</dbReference>
<gene>
    <name evidence="8" type="ORF">AB0C36_06205</name>
</gene>
<accession>A0ABV3DDN0</accession>
<dbReference type="Pfam" id="PF12823">
    <property type="entry name" value="DUF3817"/>
    <property type="match status" value="1"/>
</dbReference>
<dbReference type="EMBL" id="JBEZFP010000010">
    <property type="protein sequence ID" value="MEU8133084.1"/>
    <property type="molecule type" value="Genomic_DNA"/>
</dbReference>
<keyword evidence="5 6" id="KW-0472">Membrane</keyword>